<reference evidence="1" key="1">
    <citation type="submission" date="2020-08" db="EMBL/GenBank/DDBJ databases">
        <title>Multicomponent nature underlies the extraordinary mechanical properties of spider dragline silk.</title>
        <authorList>
            <person name="Kono N."/>
            <person name="Nakamura H."/>
            <person name="Mori M."/>
            <person name="Yoshida Y."/>
            <person name="Ohtoshi R."/>
            <person name="Malay A.D."/>
            <person name="Moran D.A.P."/>
            <person name="Tomita M."/>
            <person name="Numata K."/>
            <person name="Arakawa K."/>
        </authorList>
    </citation>
    <scope>NUCLEOTIDE SEQUENCE</scope>
</reference>
<proteinExistence type="predicted"/>
<gene>
    <name evidence="1" type="ORF">NPIL_367051</name>
</gene>
<comment type="caution">
    <text evidence="1">The sequence shown here is derived from an EMBL/GenBank/DDBJ whole genome shotgun (WGS) entry which is preliminary data.</text>
</comment>
<accession>A0A8X6P6Q6</accession>
<evidence type="ECO:0000313" key="1">
    <source>
        <dbReference type="EMBL" id="GFT54169.1"/>
    </source>
</evidence>
<sequence>MKKYDGTENISWMMSKISSIFALRLRMSLCSSGPNACVEYFAISSVSIVRKSEQRRLSVLYKKLTSKGNVGKIKNSRYFLIHITKTFTERDSNSFP</sequence>
<dbReference type="AlphaFoldDB" id="A0A8X6P6Q6"/>
<name>A0A8X6P6Q6_NEPPI</name>
<keyword evidence="2" id="KW-1185">Reference proteome</keyword>
<evidence type="ECO:0000313" key="2">
    <source>
        <dbReference type="Proteomes" id="UP000887013"/>
    </source>
</evidence>
<dbReference type="Proteomes" id="UP000887013">
    <property type="component" value="Unassembled WGS sequence"/>
</dbReference>
<organism evidence="1 2">
    <name type="scientific">Nephila pilipes</name>
    <name type="common">Giant wood spider</name>
    <name type="synonym">Nephila maculata</name>
    <dbReference type="NCBI Taxonomy" id="299642"/>
    <lineage>
        <taxon>Eukaryota</taxon>
        <taxon>Metazoa</taxon>
        <taxon>Ecdysozoa</taxon>
        <taxon>Arthropoda</taxon>
        <taxon>Chelicerata</taxon>
        <taxon>Arachnida</taxon>
        <taxon>Araneae</taxon>
        <taxon>Araneomorphae</taxon>
        <taxon>Entelegynae</taxon>
        <taxon>Araneoidea</taxon>
        <taxon>Nephilidae</taxon>
        <taxon>Nephila</taxon>
    </lineage>
</organism>
<dbReference type="EMBL" id="BMAW01017477">
    <property type="protein sequence ID" value="GFT54169.1"/>
    <property type="molecule type" value="Genomic_DNA"/>
</dbReference>
<protein>
    <submittedName>
        <fullName evidence="1">Uncharacterized protein</fullName>
    </submittedName>
</protein>